<dbReference type="SUPFAM" id="SSF46785">
    <property type="entry name" value="Winged helix' DNA-binding domain"/>
    <property type="match status" value="1"/>
</dbReference>
<dbReference type="GO" id="GO:0032259">
    <property type="term" value="P:methylation"/>
    <property type="evidence" value="ECO:0007669"/>
    <property type="project" value="UniProtKB-KW"/>
</dbReference>
<feature type="domain" description="O-methyltransferase C-terminal" evidence="4">
    <location>
        <begin position="199"/>
        <end position="407"/>
    </location>
</feature>
<dbReference type="PANTHER" id="PTHR43712:SF16">
    <property type="entry name" value="O-METHYLTRANSFERASE ELCB"/>
    <property type="match status" value="1"/>
</dbReference>
<dbReference type="OrthoDB" id="1606438at2759"/>
<sequence>MLITLVPAAFFDCSVDVTRLLEKIHSSTKVYLDFIQTQGLPEPSYEHGDGLNTAINIPRSVLVAKDAAIEATDELHHLLSGPLGLILSSPGDQYLLLALQYIYRYNVAAHVPSNGHITFEELARATNVNVTDLSHFLRVAIGRHVFHEPKKHIITHTAASKLLVNHPMVKDWLMNIAEEFWPSLTRTVDATTKWPGSEEPNQTGYSLAHNTTESPFRVIESTPARHTQFINAMKYSHIHSAYSVSHLIENYDFGAIGPGTIVDVGGSTGQVSIEIAKKYPQVRCIVQDIPDTIARLDGQVPIEIRSRIRGMAHDFLTPQPVQGADIYLFRWILHDWSDKYCVKILRALVPALKEGSRVLVNDICIPDPGVLGTAADRALRTMDISMKAFNNARERDAEAWESLFAKADSRFRFLGITIPPGAQMAIIEAEWSE</sequence>
<accession>A0A2I2GPS9</accession>
<dbReference type="InterPro" id="IPR001077">
    <property type="entry name" value="COMT_C"/>
</dbReference>
<evidence type="ECO:0000256" key="2">
    <source>
        <dbReference type="ARBA" id="ARBA00022679"/>
    </source>
</evidence>
<dbReference type="GO" id="GO:0008171">
    <property type="term" value="F:O-methyltransferase activity"/>
    <property type="evidence" value="ECO:0007669"/>
    <property type="project" value="InterPro"/>
</dbReference>
<evidence type="ECO:0000256" key="3">
    <source>
        <dbReference type="ARBA" id="ARBA00022691"/>
    </source>
</evidence>
<dbReference type="SUPFAM" id="SSF53335">
    <property type="entry name" value="S-adenosyl-L-methionine-dependent methyltransferases"/>
    <property type="match status" value="1"/>
</dbReference>
<dbReference type="InterPro" id="IPR036388">
    <property type="entry name" value="WH-like_DNA-bd_sf"/>
</dbReference>
<dbReference type="InterPro" id="IPR036390">
    <property type="entry name" value="WH_DNA-bd_sf"/>
</dbReference>
<evidence type="ECO:0000313" key="5">
    <source>
        <dbReference type="EMBL" id="PLB54881.1"/>
    </source>
</evidence>
<dbReference type="PANTHER" id="PTHR43712">
    <property type="entry name" value="PUTATIVE (AFU_ORTHOLOGUE AFUA_4G14580)-RELATED"/>
    <property type="match status" value="1"/>
</dbReference>
<keyword evidence="1 5" id="KW-0489">Methyltransferase</keyword>
<dbReference type="Gene3D" id="3.40.50.150">
    <property type="entry name" value="Vaccinia Virus protein VP39"/>
    <property type="match status" value="1"/>
</dbReference>
<dbReference type="Pfam" id="PF00891">
    <property type="entry name" value="Methyltransf_2"/>
    <property type="match status" value="1"/>
</dbReference>
<name>A0A2I2GPS9_9EURO</name>
<dbReference type="RefSeq" id="XP_024710183.1">
    <property type="nucleotide sequence ID" value="XM_024853903.1"/>
</dbReference>
<evidence type="ECO:0000259" key="4">
    <source>
        <dbReference type="Pfam" id="PF00891"/>
    </source>
</evidence>
<gene>
    <name evidence="5" type="ORF">P170DRAFT_483667</name>
</gene>
<dbReference type="VEuPathDB" id="FungiDB:P170DRAFT_483667"/>
<proteinExistence type="predicted"/>
<evidence type="ECO:0000256" key="1">
    <source>
        <dbReference type="ARBA" id="ARBA00022603"/>
    </source>
</evidence>
<keyword evidence="6" id="KW-1185">Reference proteome</keyword>
<comment type="caution">
    <text evidence="5">The sequence shown here is derived from an EMBL/GenBank/DDBJ whole genome shotgun (WGS) entry which is preliminary data.</text>
</comment>
<evidence type="ECO:0000313" key="6">
    <source>
        <dbReference type="Proteomes" id="UP000234275"/>
    </source>
</evidence>
<protein>
    <submittedName>
        <fullName evidence="5">O-methyltransferase</fullName>
    </submittedName>
</protein>
<dbReference type="Gene3D" id="1.10.10.10">
    <property type="entry name" value="Winged helix-like DNA-binding domain superfamily/Winged helix DNA-binding domain"/>
    <property type="match status" value="1"/>
</dbReference>
<dbReference type="GO" id="GO:0044550">
    <property type="term" value="P:secondary metabolite biosynthetic process"/>
    <property type="evidence" value="ECO:0007669"/>
    <property type="project" value="UniProtKB-ARBA"/>
</dbReference>
<dbReference type="GeneID" id="36561601"/>
<keyword evidence="2 5" id="KW-0808">Transferase</keyword>
<dbReference type="InterPro" id="IPR016461">
    <property type="entry name" value="COMT-like"/>
</dbReference>
<dbReference type="AlphaFoldDB" id="A0A2I2GPS9"/>
<dbReference type="PROSITE" id="PS51683">
    <property type="entry name" value="SAM_OMT_II"/>
    <property type="match status" value="1"/>
</dbReference>
<dbReference type="EMBL" id="MSFO01000001">
    <property type="protein sequence ID" value="PLB54881.1"/>
    <property type="molecule type" value="Genomic_DNA"/>
</dbReference>
<reference evidence="5 6" key="1">
    <citation type="submission" date="2016-12" db="EMBL/GenBank/DDBJ databases">
        <title>The genomes of Aspergillus section Nigri reveals drivers in fungal speciation.</title>
        <authorList>
            <consortium name="DOE Joint Genome Institute"/>
            <person name="Vesth T.C."/>
            <person name="Nybo J."/>
            <person name="Theobald S."/>
            <person name="Brandl J."/>
            <person name="Frisvad J.C."/>
            <person name="Nielsen K.F."/>
            <person name="Lyhne E.K."/>
            <person name="Kogle M.E."/>
            <person name="Kuo A."/>
            <person name="Riley R."/>
            <person name="Clum A."/>
            <person name="Nolan M."/>
            <person name="Lipzen A."/>
            <person name="Salamov A."/>
            <person name="Henrissat B."/>
            <person name="Wiebenga A."/>
            <person name="De Vries R.P."/>
            <person name="Grigoriev I.V."/>
            <person name="Mortensen U.H."/>
            <person name="Andersen M.R."/>
            <person name="Baker S.E."/>
        </authorList>
    </citation>
    <scope>NUCLEOTIDE SEQUENCE [LARGE SCALE GENOMIC DNA]</scope>
    <source>
        <strain evidence="5 6">IBT 23096</strain>
    </source>
</reference>
<keyword evidence="3" id="KW-0949">S-adenosyl-L-methionine</keyword>
<organism evidence="5 6">
    <name type="scientific">Aspergillus steynii IBT 23096</name>
    <dbReference type="NCBI Taxonomy" id="1392250"/>
    <lineage>
        <taxon>Eukaryota</taxon>
        <taxon>Fungi</taxon>
        <taxon>Dikarya</taxon>
        <taxon>Ascomycota</taxon>
        <taxon>Pezizomycotina</taxon>
        <taxon>Eurotiomycetes</taxon>
        <taxon>Eurotiomycetidae</taxon>
        <taxon>Eurotiales</taxon>
        <taxon>Aspergillaceae</taxon>
        <taxon>Aspergillus</taxon>
        <taxon>Aspergillus subgen. Circumdati</taxon>
    </lineage>
</organism>
<dbReference type="InterPro" id="IPR029063">
    <property type="entry name" value="SAM-dependent_MTases_sf"/>
</dbReference>
<dbReference type="Proteomes" id="UP000234275">
    <property type="component" value="Unassembled WGS sequence"/>
</dbReference>